<dbReference type="Gene3D" id="3.40.710.10">
    <property type="entry name" value="DD-peptidase/beta-lactamase superfamily"/>
    <property type="match status" value="1"/>
</dbReference>
<organism evidence="2 3">
    <name type="scientific">Planosporangium flavigriseum</name>
    <dbReference type="NCBI Taxonomy" id="373681"/>
    <lineage>
        <taxon>Bacteria</taxon>
        <taxon>Bacillati</taxon>
        <taxon>Actinomycetota</taxon>
        <taxon>Actinomycetes</taxon>
        <taxon>Micromonosporales</taxon>
        <taxon>Micromonosporaceae</taxon>
        <taxon>Planosporangium</taxon>
    </lineage>
</organism>
<dbReference type="RefSeq" id="WP_168079987.1">
    <property type="nucleotide sequence ID" value="NZ_BAAAQJ010000046.1"/>
</dbReference>
<gene>
    <name evidence="2" type="ORF">Pfl04_47460</name>
</gene>
<accession>A0A8J3LQV9</accession>
<feature type="chain" id="PRO_5038340677" description="Beta-lactamase enzyme family protein" evidence="1">
    <location>
        <begin position="32"/>
        <end position="298"/>
    </location>
</feature>
<evidence type="ECO:0000313" key="3">
    <source>
        <dbReference type="Proteomes" id="UP000653674"/>
    </source>
</evidence>
<evidence type="ECO:0000256" key="1">
    <source>
        <dbReference type="SAM" id="SignalP"/>
    </source>
</evidence>
<comment type="caution">
    <text evidence="2">The sequence shown here is derived from an EMBL/GenBank/DDBJ whole genome shotgun (WGS) entry which is preliminary data.</text>
</comment>
<name>A0A8J3LQV9_9ACTN</name>
<feature type="signal peptide" evidence="1">
    <location>
        <begin position="1"/>
        <end position="31"/>
    </location>
</feature>
<dbReference type="AlphaFoldDB" id="A0A8J3LQV9"/>
<reference evidence="2" key="1">
    <citation type="submission" date="2021-01" db="EMBL/GenBank/DDBJ databases">
        <title>Whole genome shotgun sequence of Planosporangium flavigriseum NBRC 105377.</title>
        <authorList>
            <person name="Komaki H."/>
            <person name="Tamura T."/>
        </authorList>
    </citation>
    <scope>NUCLEOTIDE SEQUENCE</scope>
    <source>
        <strain evidence="2">NBRC 105377</strain>
    </source>
</reference>
<dbReference type="Proteomes" id="UP000653674">
    <property type="component" value="Unassembled WGS sequence"/>
</dbReference>
<protein>
    <recommendedName>
        <fullName evidence="4">Beta-lactamase enzyme family protein</fullName>
    </recommendedName>
</protein>
<keyword evidence="1" id="KW-0732">Signal</keyword>
<sequence length="298" mass="31863">MRLRTAFSALALTAWATAVTLGAVTASASIAGTGQSGNLPGPFLRFAHGARPRAGPAPTLSTASKSAPPLLGPAPVRVWVPGFFSWALLDRSTGAMYGSANSADTTTSTESMIKIWIASDDLRRLPPDGAPDQYRLDELSRMIRDSDDSAAEDIYQQNGADSVVQRMISMCDLAETSIAEGWWSRTEVSARDAVRLGICITDGRAAGPKWTSWVLGEMRQVRGDGRFGIVDALPTPVATHIPIKNGWTVVGAEWRVNCLAVVDEYVLAVLTRYPEGLGLAYGADICRSVTAQLRTPAR</sequence>
<evidence type="ECO:0000313" key="2">
    <source>
        <dbReference type="EMBL" id="GIG76342.1"/>
    </source>
</evidence>
<evidence type="ECO:0008006" key="4">
    <source>
        <dbReference type="Google" id="ProtNLM"/>
    </source>
</evidence>
<dbReference type="SUPFAM" id="SSF56601">
    <property type="entry name" value="beta-lactamase/transpeptidase-like"/>
    <property type="match status" value="1"/>
</dbReference>
<dbReference type="EMBL" id="BONU01000051">
    <property type="protein sequence ID" value="GIG76342.1"/>
    <property type="molecule type" value="Genomic_DNA"/>
</dbReference>
<proteinExistence type="predicted"/>
<keyword evidence="3" id="KW-1185">Reference proteome</keyword>
<dbReference type="InterPro" id="IPR012338">
    <property type="entry name" value="Beta-lactam/transpept-like"/>
</dbReference>